<reference evidence="3" key="2">
    <citation type="submission" date="2012-11" db="EMBL/GenBank/DDBJ databases">
        <authorList>
            <person name="Kuo A."/>
            <person name="Curtis B.A."/>
            <person name="Tanifuji G."/>
            <person name="Burki F."/>
            <person name="Gruber A."/>
            <person name="Irimia M."/>
            <person name="Maruyama S."/>
            <person name="Arias M.C."/>
            <person name="Ball S.G."/>
            <person name="Gile G.H."/>
            <person name="Hirakawa Y."/>
            <person name="Hopkins J.F."/>
            <person name="Rensing S.A."/>
            <person name="Schmutz J."/>
            <person name="Symeonidi A."/>
            <person name="Elias M."/>
            <person name="Eveleigh R.J."/>
            <person name="Herman E.K."/>
            <person name="Klute M.J."/>
            <person name="Nakayama T."/>
            <person name="Obornik M."/>
            <person name="Reyes-Prieto A."/>
            <person name="Armbrust E.V."/>
            <person name="Aves S.J."/>
            <person name="Beiko R.G."/>
            <person name="Coutinho P."/>
            <person name="Dacks J.B."/>
            <person name="Durnford D.G."/>
            <person name="Fast N.M."/>
            <person name="Green B.R."/>
            <person name="Grisdale C."/>
            <person name="Hempe F."/>
            <person name="Henrissat B."/>
            <person name="Hoppner M.P."/>
            <person name="Ishida K.-I."/>
            <person name="Kim E."/>
            <person name="Koreny L."/>
            <person name="Kroth P.G."/>
            <person name="Liu Y."/>
            <person name="Malik S.-B."/>
            <person name="Maier U.G."/>
            <person name="McRose D."/>
            <person name="Mock T."/>
            <person name="Neilson J.A."/>
            <person name="Onodera N.T."/>
            <person name="Poole A.M."/>
            <person name="Pritham E.J."/>
            <person name="Richards T.A."/>
            <person name="Rocap G."/>
            <person name="Roy S.W."/>
            <person name="Sarai C."/>
            <person name="Schaack S."/>
            <person name="Shirato S."/>
            <person name="Slamovits C.H."/>
            <person name="Spencer D.F."/>
            <person name="Suzuki S."/>
            <person name="Worden A.Z."/>
            <person name="Zauner S."/>
            <person name="Barry K."/>
            <person name="Bell C."/>
            <person name="Bharti A.K."/>
            <person name="Crow J.A."/>
            <person name="Grimwood J."/>
            <person name="Kramer R."/>
            <person name="Lindquist E."/>
            <person name="Lucas S."/>
            <person name="Salamov A."/>
            <person name="McFadden G.I."/>
            <person name="Lane C.E."/>
            <person name="Keeling P.J."/>
            <person name="Gray M.W."/>
            <person name="Grigoriev I.V."/>
            <person name="Archibald J.M."/>
        </authorList>
    </citation>
    <scope>NUCLEOTIDE SEQUENCE</scope>
    <source>
        <strain evidence="3">CCMP2712</strain>
    </source>
</reference>
<accession>L1K3L1</accession>
<dbReference type="HOGENOM" id="CLU_198597_0_0_1"/>
<dbReference type="KEGG" id="gtt:GUITHDRAFT_149940"/>
<dbReference type="Proteomes" id="UP000011087">
    <property type="component" value="Unassembled WGS sequence"/>
</dbReference>
<evidence type="ECO:0000313" key="1">
    <source>
        <dbReference type="EMBL" id="EKX55055.1"/>
    </source>
</evidence>
<evidence type="ECO:0000313" key="2">
    <source>
        <dbReference type="EnsemblProtists" id="EKX55055"/>
    </source>
</evidence>
<protein>
    <submittedName>
        <fullName evidence="1 2">Uncharacterized protein</fullName>
    </submittedName>
</protein>
<dbReference type="GeneID" id="17311553"/>
<keyword evidence="3" id="KW-1185">Reference proteome</keyword>
<name>L1K3L1_GUITC</name>
<proteinExistence type="predicted"/>
<gene>
    <name evidence="1" type="ORF">GUITHDRAFT_149940</name>
</gene>
<reference evidence="2" key="3">
    <citation type="submission" date="2016-03" db="UniProtKB">
        <authorList>
            <consortium name="EnsemblProtists"/>
        </authorList>
    </citation>
    <scope>IDENTIFICATION</scope>
</reference>
<dbReference type="AlphaFoldDB" id="L1K3L1"/>
<organism evidence="1">
    <name type="scientific">Guillardia theta (strain CCMP2712)</name>
    <name type="common">Cryptophyte</name>
    <dbReference type="NCBI Taxonomy" id="905079"/>
    <lineage>
        <taxon>Eukaryota</taxon>
        <taxon>Cryptophyceae</taxon>
        <taxon>Pyrenomonadales</taxon>
        <taxon>Geminigeraceae</taxon>
        <taxon>Guillardia</taxon>
    </lineage>
</organism>
<dbReference type="EnsemblProtists" id="EKX55055">
    <property type="protein sequence ID" value="EKX55055"/>
    <property type="gene ID" value="GUITHDRAFT_149940"/>
</dbReference>
<sequence>MFEVVAASMRARREMLAEDGEIPPPSPTWIPPLGASRRTWANVYKNKSNIDYCVAEFHYLSNRIKCINSLTGGPFLQ</sequence>
<dbReference type="PaxDb" id="55529-EKX55055"/>
<reference evidence="1 3" key="1">
    <citation type="journal article" date="2012" name="Nature">
        <title>Algal genomes reveal evolutionary mosaicism and the fate of nucleomorphs.</title>
        <authorList>
            <consortium name="DOE Joint Genome Institute"/>
            <person name="Curtis B.A."/>
            <person name="Tanifuji G."/>
            <person name="Burki F."/>
            <person name="Gruber A."/>
            <person name="Irimia M."/>
            <person name="Maruyama S."/>
            <person name="Arias M.C."/>
            <person name="Ball S.G."/>
            <person name="Gile G.H."/>
            <person name="Hirakawa Y."/>
            <person name="Hopkins J.F."/>
            <person name="Kuo A."/>
            <person name="Rensing S.A."/>
            <person name="Schmutz J."/>
            <person name="Symeonidi A."/>
            <person name="Elias M."/>
            <person name="Eveleigh R.J."/>
            <person name="Herman E.K."/>
            <person name="Klute M.J."/>
            <person name="Nakayama T."/>
            <person name="Obornik M."/>
            <person name="Reyes-Prieto A."/>
            <person name="Armbrust E.V."/>
            <person name="Aves S.J."/>
            <person name="Beiko R.G."/>
            <person name="Coutinho P."/>
            <person name="Dacks J.B."/>
            <person name="Durnford D.G."/>
            <person name="Fast N.M."/>
            <person name="Green B.R."/>
            <person name="Grisdale C.J."/>
            <person name="Hempel F."/>
            <person name="Henrissat B."/>
            <person name="Hoppner M.P."/>
            <person name="Ishida K."/>
            <person name="Kim E."/>
            <person name="Koreny L."/>
            <person name="Kroth P.G."/>
            <person name="Liu Y."/>
            <person name="Malik S.B."/>
            <person name="Maier U.G."/>
            <person name="McRose D."/>
            <person name="Mock T."/>
            <person name="Neilson J.A."/>
            <person name="Onodera N.T."/>
            <person name="Poole A.M."/>
            <person name="Pritham E.J."/>
            <person name="Richards T.A."/>
            <person name="Rocap G."/>
            <person name="Roy S.W."/>
            <person name="Sarai C."/>
            <person name="Schaack S."/>
            <person name="Shirato S."/>
            <person name="Slamovits C.H."/>
            <person name="Spencer D.F."/>
            <person name="Suzuki S."/>
            <person name="Worden A.Z."/>
            <person name="Zauner S."/>
            <person name="Barry K."/>
            <person name="Bell C."/>
            <person name="Bharti A.K."/>
            <person name="Crow J.A."/>
            <person name="Grimwood J."/>
            <person name="Kramer R."/>
            <person name="Lindquist E."/>
            <person name="Lucas S."/>
            <person name="Salamov A."/>
            <person name="McFadden G.I."/>
            <person name="Lane C.E."/>
            <person name="Keeling P.J."/>
            <person name="Gray M.W."/>
            <person name="Grigoriev I.V."/>
            <person name="Archibald J.M."/>
        </authorList>
    </citation>
    <scope>NUCLEOTIDE SEQUENCE</scope>
    <source>
        <strain evidence="1 3">CCMP2712</strain>
    </source>
</reference>
<dbReference type="RefSeq" id="XP_005842035.1">
    <property type="nucleotide sequence ID" value="XM_005841978.1"/>
</dbReference>
<evidence type="ECO:0000313" key="3">
    <source>
        <dbReference type="Proteomes" id="UP000011087"/>
    </source>
</evidence>
<dbReference type="EMBL" id="JH992966">
    <property type="protein sequence ID" value="EKX55055.1"/>
    <property type="molecule type" value="Genomic_DNA"/>
</dbReference>